<comment type="caution">
    <text evidence="1">The sequence shown here is derived from an EMBL/GenBank/DDBJ whole genome shotgun (WGS) entry which is preliminary data.</text>
</comment>
<accession>A0ACC6ML21</accession>
<gene>
    <name evidence="1" type="ORF">OHX15_20045</name>
</gene>
<proteinExistence type="predicted"/>
<reference evidence="1 2" key="1">
    <citation type="journal article" date="2021" name="Chemosphere">
        <title>Bioballs carrying a syntrophic Rhodococcus and Mycolicibacterium consortium for simultaneous sorption and biodegradation of fuel oil in contaminated freshwater.</title>
        <authorList>
            <person name="Naloka K."/>
            <person name="Polrit D."/>
            <person name="Muangchinda C."/>
            <person name="Thoetkiattikul H."/>
            <person name="Pinyakong O."/>
        </authorList>
    </citation>
    <scope>NUCLEOTIDE SEQUENCE [LARGE SCALE GENOMIC DNA]</scope>
    <source>
        <strain evidence="1 2">J101</strain>
    </source>
</reference>
<dbReference type="EMBL" id="JAOXLN010000022">
    <property type="protein sequence ID" value="MDZ5087690.1"/>
    <property type="molecule type" value="Genomic_DNA"/>
</dbReference>
<evidence type="ECO:0000313" key="1">
    <source>
        <dbReference type="EMBL" id="MDZ5087690.1"/>
    </source>
</evidence>
<organism evidence="1 2">
    <name type="scientific">Mycolicibacterium parafortuitum</name>
    <name type="common">Mycobacterium parafortuitum</name>
    <dbReference type="NCBI Taxonomy" id="39692"/>
    <lineage>
        <taxon>Bacteria</taxon>
        <taxon>Bacillati</taxon>
        <taxon>Actinomycetota</taxon>
        <taxon>Actinomycetes</taxon>
        <taxon>Mycobacteriales</taxon>
        <taxon>Mycobacteriaceae</taxon>
        <taxon>Mycolicibacterium</taxon>
    </lineage>
</organism>
<evidence type="ECO:0000313" key="2">
    <source>
        <dbReference type="Proteomes" id="UP001289645"/>
    </source>
</evidence>
<protein>
    <submittedName>
        <fullName evidence="1">NAD(P)-dependent oxidoreductase</fullName>
    </submittedName>
</protein>
<keyword evidence="2" id="KW-1185">Reference proteome</keyword>
<dbReference type="Proteomes" id="UP001289645">
    <property type="component" value="Unassembled WGS sequence"/>
</dbReference>
<name>A0ACC6ML21_MYCPF</name>
<sequence length="326" mass="34188">MARSPSSNTALTDRTVVVSGGSRGIGLAIALGAARRGANVVLLAKTAEPHPKLPGTVHTAVAEVDAAGGKGVAVVGDVRNEDDVVRAVDTAIERFGGIDIVVNNASAIATEPTETLPTKKFDLMMDINVRGTFLLTKAALPHLRKSALRTQGANEALRTQGAKEALRTQGAKEALRTQGANQTLRTQGVNELSAHVMTLSPPLNMNPHWLGAHPSYTLSKYGMTLLSLGWAAEYRDAGIAFSCLWPQTYIATSAVSNLAAGDDLVKASRHPDIMADAAVEIFDKPAAEANGQCYIDADVLTAAGMTDLSRYGGGEDPMGDIFVDKS</sequence>